<organism evidence="3 4">
    <name type="scientific">Tritrichomonas musculus</name>
    <dbReference type="NCBI Taxonomy" id="1915356"/>
    <lineage>
        <taxon>Eukaryota</taxon>
        <taxon>Metamonada</taxon>
        <taxon>Parabasalia</taxon>
        <taxon>Tritrichomonadida</taxon>
        <taxon>Tritrichomonadidae</taxon>
        <taxon>Tritrichomonas</taxon>
    </lineage>
</organism>
<evidence type="ECO:0000313" key="3">
    <source>
        <dbReference type="EMBL" id="KAK8838578.1"/>
    </source>
</evidence>
<protein>
    <recommendedName>
        <fullName evidence="2">Sialidase domain-containing protein</fullName>
    </recommendedName>
</protein>
<dbReference type="InterPro" id="IPR036278">
    <property type="entry name" value="Sialidase_sf"/>
</dbReference>
<comment type="caution">
    <text evidence="3">The sequence shown here is derived from an EMBL/GenBank/DDBJ whole genome shotgun (WGS) entry which is preliminary data.</text>
</comment>
<keyword evidence="4" id="KW-1185">Reference proteome</keyword>
<dbReference type="Proteomes" id="UP001470230">
    <property type="component" value="Unassembled WGS sequence"/>
</dbReference>
<dbReference type="Gene3D" id="2.120.10.10">
    <property type="match status" value="1"/>
</dbReference>
<evidence type="ECO:0000313" key="4">
    <source>
        <dbReference type="Proteomes" id="UP001470230"/>
    </source>
</evidence>
<name>A0ABR2GY64_9EUKA</name>
<dbReference type="InterPro" id="IPR011040">
    <property type="entry name" value="Sialidase"/>
</dbReference>
<sequence length="383" mass="43334">MLLLFFFESFIFSAIEEPIHKRIIKRGDEGSEFYRIPALAFAPDNKTLVAATDKRWGSINDLPKKIDIIIKLSYDLGKTWTTEKLLTGGKANPVGYGDPALIVDREVNAIFCFFTSGPGWTGSTDKNPQGNHYCVSYDNGETWSDPIDITDMLYGYNCRDPQLKGYYSNFLTSGNGIMTRNGRLMLVGIARENSVARLHPHVVYSDDHGRTWKMSPNRGVDGGDESKVIELNNGSILMDIRTAGKRRFTISNDNGYSWGPVYPQDQLIDPNCNGEIIRYTSTLDGYDKNRIIHTNLHSTGERKNLVIMISYDEGETWKYMKVIEPSYCIYSSVATSPIDGKIYVYWEKSIDHTVSSGVDMIFTTLTLEWITDGEDSWTPPKKR</sequence>
<feature type="chain" id="PRO_5045557104" description="Sialidase domain-containing protein" evidence="1">
    <location>
        <begin position="17"/>
        <end position="383"/>
    </location>
</feature>
<proteinExistence type="predicted"/>
<feature type="domain" description="Sialidase" evidence="2">
    <location>
        <begin position="65"/>
        <end position="337"/>
    </location>
</feature>
<dbReference type="PANTHER" id="PTHR10628:SF30">
    <property type="entry name" value="EXO-ALPHA-SIALIDASE"/>
    <property type="match status" value="1"/>
</dbReference>
<gene>
    <name evidence="3" type="ORF">M9Y10_033210</name>
</gene>
<dbReference type="InterPro" id="IPR026856">
    <property type="entry name" value="Sialidase_fam"/>
</dbReference>
<accession>A0ABR2GY64</accession>
<reference evidence="3 4" key="1">
    <citation type="submission" date="2024-04" db="EMBL/GenBank/DDBJ databases">
        <title>Tritrichomonas musculus Genome.</title>
        <authorList>
            <person name="Alves-Ferreira E."/>
            <person name="Grigg M."/>
            <person name="Lorenzi H."/>
            <person name="Galac M."/>
        </authorList>
    </citation>
    <scope>NUCLEOTIDE SEQUENCE [LARGE SCALE GENOMIC DNA]</scope>
    <source>
        <strain evidence="3 4">EAF2021</strain>
    </source>
</reference>
<dbReference type="SUPFAM" id="SSF50939">
    <property type="entry name" value="Sialidases"/>
    <property type="match status" value="1"/>
</dbReference>
<dbReference type="CDD" id="cd15482">
    <property type="entry name" value="Sialidase_non-viral"/>
    <property type="match status" value="1"/>
</dbReference>
<keyword evidence="1" id="KW-0732">Signal</keyword>
<feature type="signal peptide" evidence="1">
    <location>
        <begin position="1"/>
        <end position="16"/>
    </location>
</feature>
<dbReference type="Pfam" id="PF13088">
    <property type="entry name" value="BNR_2"/>
    <property type="match status" value="1"/>
</dbReference>
<dbReference type="PANTHER" id="PTHR10628">
    <property type="entry name" value="SIALIDASE"/>
    <property type="match status" value="1"/>
</dbReference>
<dbReference type="EMBL" id="JAPFFF010000055">
    <property type="protein sequence ID" value="KAK8838578.1"/>
    <property type="molecule type" value="Genomic_DNA"/>
</dbReference>
<evidence type="ECO:0000259" key="2">
    <source>
        <dbReference type="Pfam" id="PF13088"/>
    </source>
</evidence>
<evidence type="ECO:0000256" key="1">
    <source>
        <dbReference type="SAM" id="SignalP"/>
    </source>
</evidence>